<comment type="caution">
    <text evidence="1">The sequence shown here is derived from an EMBL/GenBank/DDBJ whole genome shotgun (WGS) entry which is preliminary data.</text>
</comment>
<accession>A0A843THM2</accession>
<organism evidence="1 2">
    <name type="scientific">Colocasia esculenta</name>
    <name type="common">Wild taro</name>
    <name type="synonym">Arum esculentum</name>
    <dbReference type="NCBI Taxonomy" id="4460"/>
    <lineage>
        <taxon>Eukaryota</taxon>
        <taxon>Viridiplantae</taxon>
        <taxon>Streptophyta</taxon>
        <taxon>Embryophyta</taxon>
        <taxon>Tracheophyta</taxon>
        <taxon>Spermatophyta</taxon>
        <taxon>Magnoliopsida</taxon>
        <taxon>Liliopsida</taxon>
        <taxon>Araceae</taxon>
        <taxon>Aroideae</taxon>
        <taxon>Colocasieae</taxon>
        <taxon>Colocasia</taxon>
    </lineage>
</organism>
<dbReference type="AlphaFoldDB" id="A0A843THM2"/>
<reference evidence="1" key="1">
    <citation type="submission" date="2017-07" db="EMBL/GenBank/DDBJ databases">
        <title>Taro Niue Genome Assembly and Annotation.</title>
        <authorList>
            <person name="Atibalentja N."/>
            <person name="Keating K."/>
            <person name="Fields C.J."/>
        </authorList>
    </citation>
    <scope>NUCLEOTIDE SEQUENCE</scope>
    <source>
        <strain evidence="1">Niue_2</strain>
        <tissue evidence="1">Leaf</tissue>
    </source>
</reference>
<protein>
    <submittedName>
        <fullName evidence="1">Uncharacterized protein</fullName>
    </submittedName>
</protein>
<name>A0A843THM2_COLES</name>
<evidence type="ECO:0000313" key="1">
    <source>
        <dbReference type="EMBL" id="MQL69736.1"/>
    </source>
</evidence>
<sequence length="61" mass="6892">MYPLSTLHCSIIPLERRTLVSIYTLSLDLDELSVGYSFCWTSESLFKASVRPKVLVPMGVK</sequence>
<gene>
    <name evidence="1" type="ORF">Taro_002031</name>
</gene>
<evidence type="ECO:0000313" key="2">
    <source>
        <dbReference type="Proteomes" id="UP000652761"/>
    </source>
</evidence>
<keyword evidence="2" id="KW-1185">Reference proteome</keyword>
<dbReference type="Proteomes" id="UP000652761">
    <property type="component" value="Unassembled WGS sequence"/>
</dbReference>
<dbReference type="EMBL" id="NMUH01000046">
    <property type="protein sequence ID" value="MQL69736.1"/>
    <property type="molecule type" value="Genomic_DNA"/>
</dbReference>
<proteinExistence type="predicted"/>